<sequence length="98" mass="10550">MEIVAVMHSIPECRSSTVLIVPSLLILSISIVAPVGGVDGGCHLKIRSRLSSRIVDPNRHGLLQTISSVPTGYSYRVNNTLDQELRPVSPSAAFPFNP</sequence>
<gene>
    <name evidence="2" type="ORF">BDW42DRAFT_177759</name>
</gene>
<accession>A0A2J5HIS8</accession>
<evidence type="ECO:0000313" key="3">
    <source>
        <dbReference type="Proteomes" id="UP000235023"/>
    </source>
</evidence>
<name>A0A2J5HIS8_9EURO</name>
<keyword evidence="1" id="KW-0472">Membrane</keyword>
<dbReference type="EMBL" id="KZ559606">
    <property type="protein sequence ID" value="PLN76959.1"/>
    <property type="molecule type" value="Genomic_DNA"/>
</dbReference>
<protein>
    <submittedName>
        <fullName evidence="2">Uncharacterized protein</fullName>
    </submittedName>
</protein>
<keyword evidence="3" id="KW-1185">Reference proteome</keyword>
<feature type="transmembrane region" description="Helical" evidence="1">
    <location>
        <begin position="20"/>
        <end position="44"/>
    </location>
</feature>
<keyword evidence="1" id="KW-0812">Transmembrane</keyword>
<dbReference type="AlphaFoldDB" id="A0A2J5HIS8"/>
<organism evidence="2 3">
    <name type="scientific">Aspergillus taichungensis</name>
    <dbReference type="NCBI Taxonomy" id="482145"/>
    <lineage>
        <taxon>Eukaryota</taxon>
        <taxon>Fungi</taxon>
        <taxon>Dikarya</taxon>
        <taxon>Ascomycota</taxon>
        <taxon>Pezizomycotina</taxon>
        <taxon>Eurotiomycetes</taxon>
        <taxon>Eurotiomycetidae</taxon>
        <taxon>Eurotiales</taxon>
        <taxon>Aspergillaceae</taxon>
        <taxon>Aspergillus</taxon>
        <taxon>Aspergillus subgen. Circumdati</taxon>
    </lineage>
</organism>
<evidence type="ECO:0000313" key="2">
    <source>
        <dbReference type="EMBL" id="PLN76959.1"/>
    </source>
</evidence>
<keyword evidence="1" id="KW-1133">Transmembrane helix</keyword>
<evidence type="ECO:0000256" key="1">
    <source>
        <dbReference type="SAM" id="Phobius"/>
    </source>
</evidence>
<proteinExistence type="predicted"/>
<dbReference type="Proteomes" id="UP000235023">
    <property type="component" value="Unassembled WGS sequence"/>
</dbReference>
<reference evidence="3" key="1">
    <citation type="submission" date="2017-12" db="EMBL/GenBank/DDBJ databases">
        <authorList>
            <consortium name="DOE Joint Genome Institute"/>
            <person name="Mondo S.J."/>
            <person name="Kjaerbolling I."/>
            <person name="Vesth T.C."/>
            <person name="Frisvad J.C."/>
            <person name="Nybo J.L."/>
            <person name="Theobald S."/>
            <person name="Kuo A."/>
            <person name="Bowyer P."/>
            <person name="Matsuda Y."/>
            <person name="Lyhne E.K."/>
            <person name="Kogle M.E."/>
            <person name="Clum A."/>
            <person name="Lipzen A."/>
            <person name="Salamov A."/>
            <person name="Ngan C.Y."/>
            <person name="Daum C."/>
            <person name="Chiniquy J."/>
            <person name="Barry K."/>
            <person name="LaButti K."/>
            <person name="Haridas S."/>
            <person name="Simmons B.A."/>
            <person name="Magnuson J.K."/>
            <person name="Mortensen U.H."/>
            <person name="Larsen T.O."/>
            <person name="Grigoriev I.V."/>
            <person name="Baker S.E."/>
            <person name="Andersen M.R."/>
            <person name="Nordberg H.P."/>
            <person name="Cantor M.N."/>
            <person name="Hua S.X."/>
        </authorList>
    </citation>
    <scope>NUCLEOTIDE SEQUENCE [LARGE SCALE GENOMIC DNA]</scope>
    <source>
        <strain evidence="3">IBT 19404</strain>
    </source>
</reference>